<feature type="compositionally biased region" description="Low complexity" evidence="10">
    <location>
        <begin position="538"/>
        <end position="562"/>
    </location>
</feature>
<evidence type="ECO:0000256" key="3">
    <source>
        <dbReference type="ARBA" id="ARBA00022527"/>
    </source>
</evidence>
<dbReference type="PROSITE" id="PS00108">
    <property type="entry name" value="PROTEIN_KINASE_ST"/>
    <property type="match status" value="1"/>
</dbReference>
<feature type="compositionally biased region" description="Polar residues" evidence="10">
    <location>
        <begin position="811"/>
        <end position="839"/>
    </location>
</feature>
<feature type="compositionally biased region" description="Basic and acidic residues" evidence="10">
    <location>
        <begin position="1298"/>
        <end position="1310"/>
    </location>
</feature>
<keyword evidence="5" id="KW-0547">Nucleotide-binding</keyword>
<feature type="compositionally biased region" description="Low complexity" evidence="10">
    <location>
        <begin position="1116"/>
        <end position="1128"/>
    </location>
</feature>
<dbReference type="Pfam" id="PF00069">
    <property type="entry name" value="Pkinase"/>
    <property type="match status" value="1"/>
</dbReference>
<feature type="compositionally biased region" description="Polar residues" evidence="10">
    <location>
        <begin position="1574"/>
        <end position="1589"/>
    </location>
</feature>
<evidence type="ECO:0000256" key="8">
    <source>
        <dbReference type="ARBA" id="ARBA00047899"/>
    </source>
</evidence>
<keyword evidence="6" id="KW-0418">Kinase</keyword>
<feature type="region of interest" description="Disordered" evidence="10">
    <location>
        <begin position="784"/>
        <end position="1065"/>
    </location>
</feature>
<feature type="compositionally biased region" description="Basic and acidic residues" evidence="10">
    <location>
        <begin position="1327"/>
        <end position="1344"/>
    </location>
</feature>
<evidence type="ECO:0000256" key="10">
    <source>
        <dbReference type="SAM" id="MobiDB-lite"/>
    </source>
</evidence>
<dbReference type="SMART" id="SM00220">
    <property type="entry name" value="S_TKc"/>
    <property type="match status" value="1"/>
</dbReference>
<evidence type="ECO:0000313" key="12">
    <source>
        <dbReference type="EnsemblMetazoa" id="CLYHEMP021391.1"/>
    </source>
</evidence>
<dbReference type="InterPro" id="IPR056865">
    <property type="entry name" value="CCTL2_WNK"/>
</dbReference>
<feature type="compositionally biased region" description="Polar residues" evidence="10">
    <location>
        <begin position="959"/>
        <end position="980"/>
    </location>
</feature>
<feature type="compositionally biased region" description="Polar residues" evidence="10">
    <location>
        <begin position="1386"/>
        <end position="1400"/>
    </location>
</feature>
<comment type="catalytic activity">
    <reaction evidence="9">
        <text>L-seryl-[protein] + ATP = O-phospho-L-seryl-[protein] + ADP + H(+)</text>
        <dbReference type="Rhea" id="RHEA:17989"/>
        <dbReference type="Rhea" id="RHEA-COMP:9863"/>
        <dbReference type="Rhea" id="RHEA-COMP:11604"/>
        <dbReference type="ChEBI" id="CHEBI:15378"/>
        <dbReference type="ChEBI" id="CHEBI:29999"/>
        <dbReference type="ChEBI" id="CHEBI:30616"/>
        <dbReference type="ChEBI" id="CHEBI:83421"/>
        <dbReference type="ChEBI" id="CHEBI:456216"/>
        <dbReference type="EC" id="2.7.11.1"/>
    </reaction>
</comment>
<keyword evidence="13" id="KW-1185">Reference proteome</keyword>
<dbReference type="OrthoDB" id="4062651at2759"/>
<evidence type="ECO:0000256" key="6">
    <source>
        <dbReference type="ARBA" id="ARBA00022777"/>
    </source>
</evidence>
<accession>A0A7M5XDD9</accession>
<dbReference type="Pfam" id="PF24889">
    <property type="entry name" value="CCTL2_WNK"/>
    <property type="match status" value="1"/>
</dbReference>
<dbReference type="PROSITE" id="PS50011">
    <property type="entry name" value="PROTEIN_KINASE_DOM"/>
    <property type="match status" value="1"/>
</dbReference>
<keyword evidence="7" id="KW-0067">ATP-binding</keyword>
<feature type="compositionally biased region" description="Low complexity" evidence="10">
    <location>
        <begin position="1081"/>
        <end position="1107"/>
    </location>
</feature>
<evidence type="ECO:0000313" key="13">
    <source>
        <dbReference type="Proteomes" id="UP000594262"/>
    </source>
</evidence>
<feature type="region of interest" description="Disordered" evidence="10">
    <location>
        <begin position="507"/>
        <end position="713"/>
    </location>
</feature>
<dbReference type="Pfam" id="PF12202">
    <property type="entry name" value="OSR1_C"/>
    <property type="match status" value="1"/>
</dbReference>
<dbReference type="Proteomes" id="UP000594262">
    <property type="component" value="Unplaced"/>
</dbReference>
<feature type="compositionally biased region" description="Polar residues" evidence="10">
    <location>
        <begin position="1017"/>
        <end position="1033"/>
    </location>
</feature>
<feature type="compositionally biased region" description="Gly residues" evidence="10">
    <location>
        <begin position="570"/>
        <end position="584"/>
    </location>
</feature>
<dbReference type="InterPro" id="IPR011009">
    <property type="entry name" value="Kinase-like_dom_sf"/>
</dbReference>
<feature type="compositionally biased region" description="Polar residues" evidence="10">
    <location>
        <begin position="638"/>
        <end position="667"/>
    </location>
</feature>
<feature type="compositionally biased region" description="Polar residues" evidence="10">
    <location>
        <begin position="1610"/>
        <end position="1623"/>
    </location>
</feature>
<feature type="compositionally biased region" description="Low complexity" evidence="10">
    <location>
        <begin position="1180"/>
        <end position="1222"/>
    </location>
</feature>
<feature type="compositionally biased region" description="Low complexity" evidence="10">
    <location>
        <begin position="587"/>
        <end position="601"/>
    </location>
</feature>
<dbReference type="Gene3D" id="1.10.510.10">
    <property type="entry name" value="Transferase(Phosphotransferase) domain 1"/>
    <property type="match status" value="1"/>
</dbReference>
<comment type="cofactor">
    <cofactor evidence="1">
        <name>Mg(2+)</name>
        <dbReference type="ChEBI" id="CHEBI:18420"/>
    </cofactor>
</comment>
<dbReference type="Gene3D" id="3.10.20.90">
    <property type="entry name" value="Phosphatidylinositol 3-kinase Catalytic Subunit, Chain A, domain 1"/>
    <property type="match status" value="2"/>
</dbReference>
<keyword evidence="3" id="KW-0723">Serine/threonine-protein kinase</keyword>
<feature type="compositionally biased region" description="Basic residues" evidence="10">
    <location>
        <begin position="704"/>
        <end position="713"/>
    </location>
</feature>
<dbReference type="InterPro" id="IPR008271">
    <property type="entry name" value="Ser/Thr_kinase_AS"/>
</dbReference>
<dbReference type="EC" id="2.7.11.1" evidence="2"/>
<dbReference type="FunFam" id="1.10.510.10:FF:000006">
    <property type="entry name" value="Serine/threonine-protein kinase WNK1 isoform 2"/>
    <property type="match status" value="1"/>
</dbReference>
<dbReference type="SUPFAM" id="SSF56112">
    <property type="entry name" value="Protein kinase-like (PK-like)"/>
    <property type="match status" value="1"/>
</dbReference>
<dbReference type="Gene3D" id="3.30.200.20">
    <property type="entry name" value="Phosphorylase Kinase, domain 1"/>
    <property type="match status" value="1"/>
</dbReference>
<dbReference type="GO" id="GO:0004674">
    <property type="term" value="F:protein serine/threonine kinase activity"/>
    <property type="evidence" value="ECO:0007669"/>
    <property type="project" value="UniProtKB-KW"/>
</dbReference>
<evidence type="ECO:0000256" key="4">
    <source>
        <dbReference type="ARBA" id="ARBA00022679"/>
    </source>
</evidence>
<feature type="region of interest" description="Disordered" evidence="10">
    <location>
        <begin position="1272"/>
        <end position="1344"/>
    </location>
</feature>
<feature type="region of interest" description="Disordered" evidence="10">
    <location>
        <begin position="1384"/>
        <end position="1429"/>
    </location>
</feature>
<dbReference type="FunFam" id="3.30.200.20:FF:000494">
    <property type="entry name" value="serine/threonine-protein kinase WNK2 isoform X2"/>
    <property type="match status" value="1"/>
</dbReference>
<feature type="region of interest" description="Disordered" evidence="10">
    <location>
        <begin position="1551"/>
        <end position="1589"/>
    </location>
</feature>
<evidence type="ECO:0000256" key="1">
    <source>
        <dbReference type="ARBA" id="ARBA00001946"/>
    </source>
</evidence>
<protein>
    <recommendedName>
        <fullName evidence="2">non-specific serine/threonine protein kinase</fullName>
        <ecNumber evidence="2">2.7.11.1</ecNumber>
    </recommendedName>
</protein>
<dbReference type="CDD" id="cd13983">
    <property type="entry name" value="STKc_WNK"/>
    <property type="match status" value="1"/>
</dbReference>
<sequence length="1643" mass="181087">MRVDDLKGKLNIATGNQTISNVKTNPEVDRKLRISISKNDEVVHITTLGDFSKSCVSHVAKALLLLSTNKMAMTEMEKEHNSMQNGHIPTIPKVVTEIEKLNARNHLRNTEIVDDNDNDEPLLCSEKQLESGKKILQDNEDIDDELQEKAISASRDGRFLKFDEEVGRGAFKTVYKGLDTETGVAVAWCELQDRKLSRSERARFKEEADLLKTLQHPNIVKFHDYWEITSSLKNGTKERKLILVTELMTSGTLKTYIKRFTVVKEKILINWCRQILKGLNFLHTRVPAIIHRDLKCDNIFITGTTGLLKLGDLGLATFKKASFVKSVIGTPEFMAPEMYEERYDESVDVYAFGMCMLEMASGEYPYMECQNPAQIYRRVTSGVPPESLNKVQSEELRKLIVGCTKKEKSERLTIKDLIESEFLQAEKLRVELTKAISDIVDENLSVLPLRLKGQRTNHSQDEAIEFDYKIDEDVPETLASEMVKSNHIQEDDMKNVVKAIRNAVSSYNREKEKIQQAAERRSREDSNVGVSESEDNGQVQQQQQPPAVSSSQSTTSAVSSSTDVAAEVTQGGGNTNNGGGGGGEVKTLTAELELETLQQSEPQPPVTNQTVTDVASRERTQSTSVSNTAAAAPEKVESNPSTEHVPQEGRQSPAESLQTTINTTESVTAETTSQQSNTTAESATQQSQQGRTSPPLGQSSQSNKKGKTKKGKLPKLSLQCVRDDTVAECSFDTHTGNRITFQFGIKEDSPEDISQKMIEHEHLREINKELFVNQMNEIIAAVERGEVGPCNEPNKTSEDDPQQEHTHTHTQKGNLSVDSGVQASGESGNELSEDSTAQDSISSFSSLSESESSITRSEVIQSKARLPNFADDVDMPDISPKTSSTDAPTAIPENDVSPHTPPVEPGSPVKPPKGGVGRFNVQKVINSDIPKAVDTVPSLTASPRGRFSVQKVQSDDLATPTTSPRSDTYASVVASSQEPATLQKDRSATLTPQSSLEKSDASIVAKADSNEDVVANKTKTSDAVSSKPVEQTKSSPSNSPSLSRHNSQLDQTSLQTQDKSISRVNSTVMEFDPLVEGQVLSPSAADTPAATTTTVASSSTAAVSQSQEPPATRPDSASNSFNNSRCNSRTGSPIMNVTPSGSLENIKQYAIAQPPITGSTSIMASLKRDEPLQSRPPAPARSLSSSFTQQQLQQQMQQNKQQPQQPQQQMNNKQPQQQQQQQSAAGHAIPEPLLQAVVFSEDYAKIKSKHRREMTELQKRHNDEYAKLMLKVRTLQPENTTAVPDSSRDTGEASMQSKRRDEAEHQERRTISRHGSQELLDYQPNESSKKDKKDSTTENSRKIDLEEMYKQQLDLMGIKQDSKAPKPDVKPSKPSLNELKLKKQAEQMNTKQSGATTNDTSTERIGGDRTPTPQRKVSVPTMPPSQNNQQNETNFFDSLTGLNLSQLLHQYEVKERRNKSKTAPVQSAALMAAVAEASQTNQQQQHVTIGQTTHYNTIGASDSHVTWTHNNGQILQTPSEQHPHESQQQFYQNLFQQKQQQQQMLQTQQLTTTACPQQTHEQAFPPGGAAGPNMMSSSWPNSGQSMFTNRSQSLNHLDSIPTQPGAVNAQQYATHQQGGNTASQHPQHQPNQHNNTPVNPGNS</sequence>
<evidence type="ECO:0000256" key="2">
    <source>
        <dbReference type="ARBA" id="ARBA00012513"/>
    </source>
</evidence>
<dbReference type="GeneID" id="136802760"/>
<dbReference type="PANTHER" id="PTHR13902">
    <property type="entry name" value="SERINE/THREONINE-PROTEIN KINASE WNK WITH NO LYSINE -RELATED"/>
    <property type="match status" value="1"/>
</dbReference>
<dbReference type="EnsemblMetazoa" id="CLYHEMT021391.1">
    <property type="protein sequence ID" value="CLYHEMP021391.1"/>
    <property type="gene ID" value="CLYHEMG021391"/>
</dbReference>
<evidence type="ECO:0000256" key="5">
    <source>
        <dbReference type="ARBA" id="ARBA00022741"/>
    </source>
</evidence>
<dbReference type="InterPro" id="IPR024678">
    <property type="entry name" value="Kinase_OSR1/WNK_CCT"/>
</dbReference>
<evidence type="ECO:0000256" key="7">
    <source>
        <dbReference type="ARBA" id="ARBA00022840"/>
    </source>
</evidence>
<feature type="compositionally biased region" description="Polar residues" evidence="10">
    <location>
        <begin position="1129"/>
        <end position="1139"/>
    </location>
</feature>
<feature type="compositionally biased region" description="Polar residues" evidence="10">
    <location>
        <begin position="1048"/>
        <end position="1065"/>
    </location>
</feature>
<evidence type="ECO:0000259" key="11">
    <source>
        <dbReference type="PROSITE" id="PS50011"/>
    </source>
</evidence>
<name>A0A7M5XDD9_9CNID</name>
<feature type="compositionally biased region" description="Low complexity" evidence="10">
    <location>
        <begin position="1624"/>
        <end position="1643"/>
    </location>
</feature>
<feature type="domain" description="Protein kinase" evidence="11">
    <location>
        <begin position="160"/>
        <end position="423"/>
    </location>
</feature>
<feature type="region of interest" description="Disordered" evidence="10">
    <location>
        <begin position="1079"/>
        <end position="1139"/>
    </location>
</feature>
<dbReference type="InterPro" id="IPR050588">
    <property type="entry name" value="WNK_Ser-Thr_kinase"/>
</dbReference>
<feature type="compositionally biased region" description="Basic and acidic residues" evidence="10">
    <location>
        <begin position="508"/>
        <end position="526"/>
    </location>
</feature>
<dbReference type="InterPro" id="IPR000719">
    <property type="entry name" value="Prot_kinase_dom"/>
</dbReference>
<feature type="compositionally biased region" description="Pro residues" evidence="10">
    <location>
        <begin position="899"/>
        <end position="911"/>
    </location>
</feature>
<comment type="catalytic activity">
    <reaction evidence="8">
        <text>L-threonyl-[protein] + ATP = O-phospho-L-threonyl-[protein] + ADP + H(+)</text>
        <dbReference type="Rhea" id="RHEA:46608"/>
        <dbReference type="Rhea" id="RHEA-COMP:11060"/>
        <dbReference type="Rhea" id="RHEA-COMP:11605"/>
        <dbReference type="ChEBI" id="CHEBI:15378"/>
        <dbReference type="ChEBI" id="CHEBI:30013"/>
        <dbReference type="ChEBI" id="CHEBI:30616"/>
        <dbReference type="ChEBI" id="CHEBI:61977"/>
        <dbReference type="ChEBI" id="CHEBI:456216"/>
        <dbReference type="EC" id="2.7.11.1"/>
    </reaction>
</comment>
<feature type="region of interest" description="Disordered" evidence="10">
    <location>
        <begin position="1610"/>
        <end position="1643"/>
    </location>
</feature>
<reference evidence="12" key="1">
    <citation type="submission" date="2021-01" db="UniProtKB">
        <authorList>
            <consortium name="EnsemblMetazoa"/>
        </authorList>
    </citation>
    <scope>IDENTIFICATION</scope>
</reference>
<feature type="compositionally biased region" description="Low complexity" evidence="10">
    <location>
        <begin position="668"/>
        <end position="689"/>
    </location>
</feature>
<feature type="compositionally biased region" description="Low complexity" evidence="10">
    <location>
        <begin position="1034"/>
        <end position="1046"/>
    </location>
</feature>
<feature type="compositionally biased region" description="Basic and acidic residues" evidence="10">
    <location>
        <begin position="795"/>
        <end position="807"/>
    </location>
</feature>
<dbReference type="GO" id="GO:0005524">
    <property type="term" value="F:ATP binding"/>
    <property type="evidence" value="ECO:0007669"/>
    <property type="project" value="UniProtKB-KW"/>
</dbReference>
<feature type="compositionally biased region" description="Low complexity" evidence="10">
    <location>
        <begin position="840"/>
        <end position="860"/>
    </location>
</feature>
<proteinExistence type="predicted"/>
<evidence type="ECO:0000256" key="9">
    <source>
        <dbReference type="ARBA" id="ARBA00048679"/>
    </source>
</evidence>
<keyword evidence="4" id="KW-0808">Transferase</keyword>
<organism evidence="12 13">
    <name type="scientific">Clytia hemisphaerica</name>
    <dbReference type="NCBI Taxonomy" id="252671"/>
    <lineage>
        <taxon>Eukaryota</taxon>
        <taxon>Metazoa</taxon>
        <taxon>Cnidaria</taxon>
        <taxon>Hydrozoa</taxon>
        <taxon>Hydroidolina</taxon>
        <taxon>Leptothecata</taxon>
        <taxon>Obeliida</taxon>
        <taxon>Clytiidae</taxon>
        <taxon>Clytia</taxon>
    </lineage>
</organism>
<feature type="region of interest" description="Disordered" evidence="10">
    <location>
        <begin position="1168"/>
        <end position="1226"/>
    </location>
</feature>
<dbReference type="RefSeq" id="XP_066915624.1">
    <property type="nucleotide sequence ID" value="XM_067059523.1"/>
</dbReference>